<dbReference type="InterPro" id="IPR010559">
    <property type="entry name" value="Sig_transdc_His_kin_internal"/>
</dbReference>
<dbReference type="SUPFAM" id="SSF49785">
    <property type="entry name" value="Galactose-binding domain-like"/>
    <property type="match status" value="1"/>
</dbReference>
<dbReference type="InterPro" id="IPR001789">
    <property type="entry name" value="Sig_transdc_resp-reg_receiver"/>
</dbReference>
<evidence type="ECO:0000256" key="7">
    <source>
        <dbReference type="SAM" id="Phobius"/>
    </source>
</evidence>
<feature type="transmembrane region" description="Helical" evidence="7">
    <location>
        <begin position="209"/>
        <end position="230"/>
    </location>
</feature>
<dbReference type="InterPro" id="IPR011006">
    <property type="entry name" value="CheY-like_superfamily"/>
</dbReference>
<feature type="domain" description="Histidine kinase" evidence="8">
    <location>
        <begin position="434"/>
        <end position="637"/>
    </location>
</feature>
<evidence type="ECO:0000256" key="5">
    <source>
        <dbReference type="ARBA" id="ARBA00023012"/>
    </source>
</evidence>
<dbReference type="Proteomes" id="UP000284219">
    <property type="component" value="Unassembled WGS sequence"/>
</dbReference>
<dbReference type="InterPro" id="IPR008979">
    <property type="entry name" value="Galactose-bd-like_sf"/>
</dbReference>
<keyword evidence="4" id="KW-0067">ATP-binding</keyword>
<feature type="domain" description="Response regulatory" evidence="9">
    <location>
        <begin position="666"/>
        <end position="782"/>
    </location>
</feature>
<evidence type="ECO:0000259" key="8">
    <source>
        <dbReference type="PROSITE" id="PS50109"/>
    </source>
</evidence>
<dbReference type="OrthoDB" id="9815750at2"/>
<dbReference type="CDD" id="cd17574">
    <property type="entry name" value="REC_OmpR"/>
    <property type="match status" value="1"/>
</dbReference>
<evidence type="ECO:0000313" key="10">
    <source>
        <dbReference type="EMBL" id="RKD25891.1"/>
    </source>
</evidence>
<feature type="transmembrane region" description="Helical" evidence="7">
    <location>
        <begin position="12"/>
        <end position="30"/>
    </location>
</feature>
<dbReference type="Pfam" id="PF02518">
    <property type="entry name" value="HATPase_c"/>
    <property type="match status" value="2"/>
</dbReference>
<dbReference type="InterPro" id="IPR003594">
    <property type="entry name" value="HATPase_dom"/>
</dbReference>
<keyword evidence="6" id="KW-0597">Phosphoprotein</keyword>
<evidence type="ECO:0000256" key="3">
    <source>
        <dbReference type="ARBA" id="ARBA00022777"/>
    </source>
</evidence>
<feature type="transmembrane region" description="Helical" evidence="7">
    <location>
        <begin position="237"/>
        <end position="257"/>
    </location>
</feature>
<keyword evidence="5" id="KW-0902">Two-component regulatory system</keyword>
<evidence type="ECO:0000259" key="9">
    <source>
        <dbReference type="PROSITE" id="PS50110"/>
    </source>
</evidence>
<accession>A0A419SNU9</accession>
<keyword evidence="1" id="KW-0808">Transferase</keyword>
<dbReference type="RefSeq" id="WP_120188570.1">
    <property type="nucleotide sequence ID" value="NZ_MCHY01000006.1"/>
</dbReference>
<dbReference type="Pfam" id="PF00072">
    <property type="entry name" value="Response_reg"/>
    <property type="match status" value="1"/>
</dbReference>
<dbReference type="SMART" id="SM00448">
    <property type="entry name" value="REC"/>
    <property type="match status" value="1"/>
</dbReference>
<dbReference type="InterPro" id="IPR036890">
    <property type="entry name" value="HATPase_C_sf"/>
</dbReference>
<feature type="modified residue" description="4-aspartylphosphate" evidence="6">
    <location>
        <position position="715"/>
    </location>
</feature>
<dbReference type="SMART" id="SM00387">
    <property type="entry name" value="HATPase_c"/>
    <property type="match status" value="2"/>
</dbReference>
<feature type="transmembrane region" description="Helical" evidence="7">
    <location>
        <begin position="277"/>
        <end position="294"/>
    </location>
</feature>
<proteinExistence type="predicted"/>
<keyword evidence="7" id="KW-0472">Membrane</keyword>
<dbReference type="Gene3D" id="3.30.565.10">
    <property type="entry name" value="Histidine kinase-like ATPase, C-terminal domain"/>
    <property type="match status" value="2"/>
</dbReference>
<dbReference type="Gene3D" id="3.40.50.2300">
    <property type="match status" value="1"/>
</dbReference>
<dbReference type="GO" id="GO:0016020">
    <property type="term" value="C:membrane"/>
    <property type="evidence" value="ECO:0007669"/>
    <property type="project" value="InterPro"/>
</dbReference>
<keyword evidence="3" id="KW-0418">Kinase</keyword>
<dbReference type="PANTHER" id="PTHR34220">
    <property type="entry name" value="SENSOR HISTIDINE KINASE YPDA"/>
    <property type="match status" value="1"/>
</dbReference>
<keyword evidence="7" id="KW-1133">Transmembrane helix</keyword>
<dbReference type="PROSITE" id="PS50109">
    <property type="entry name" value="HIS_KIN"/>
    <property type="match status" value="2"/>
</dbReference>
<sequence>MSLNISKDKSKAVLILLIMIVVLTSFRLLWLNYHTPAEQPFAKNGMLDLRGFTLDEDSITLDGEWVFYPEQLVEPNKLNLARDNEIRSIGKNLDKKDGEPFGTYHLKIQLDEASDSDAVYSIQIPSINTATALFVNGNLKGNSGVVATTPEHHIGKGSPYIASFSAEKGEIDLVLHVSNFDTMKGISIAKPLQFSYTEVIAKEQSFAQILLISMVTILFLHSIYSLLIYILIHRDKIFLFFTLGFTFPAIDELVTYSNATFDWLQLNYAWSFKLREFIYLAAPFFLVQLMRMLLTNYKQYKRFRWFTIAYGIGAALIILLPIQAIMQVDVLFFSLYFVSFLSVITLALKEYFQFKDESFLIAIVVVSTTSGIVWGLIKDVHGLQIPFYPFDYLCAFLGFAVFWFKRFYRQNRQVVELVDELKRADQLKDEFLVESTDKLWSPLNKMTTIAQTLFDRKQSSFTYRDRSDLNYLINIGRGMSYVLYDLLDFTRLKEHMIQVHPKNASIQAVIAGVFDLVKHLADGKQVELVSTVPPQFPRVLADESRLNQICFNLIETVIANTGAGKVTVHAEVCNQMAIIYVRDNGEIANKQEQLNRDAFGLRLDVSRQLIELHGGRLAIKSEADKETVFTFSLPLSHDQDNEDDEESAYEQIVEDNQTQFSVDLIHILIVDDDPGSLRVIEGLFPAELYNVVTVMSGKEALPLIHALEWDLIIIDGLMPYMSGYELTKWIRKRYTLLELPILLLTSRGAMTEINVAFTIGANDYVIKPINAVELKSRSVALIDLKKSIIERHAMESAWLQAQIRPHFLFNTLNTIASLSQIDPDRMIRLLDTFGKYLYRSFKEDNLQQLIPIQDELELVKSYVYIEKERFGDRLQVEWNIDKSIHIKVPPLSIQTLVENAVQHGVLKKRKSGTVWIRVTDEETHARIAIVDDGIGMDAEKVNNLLDAQRKSGAGIGLPNTNNRIKRIFGSGLTIKSLPRKGTTVEFIVPKDLDASPKI</sequence>
<evidence type="ECO:0000256" key="4">
    <source>
        <dbReference type="ARBA" id="ARBA00022840"/>
    </source>
</evidence>
<dbReference type="PROSITE" id="PS50110">
    <property type="entry name" value="RESPONSE_REGULATORY"/>
    <property type="match status" value="1"/>
</dbReference>
<dbReference type="InterPro" id="IPR005467">
    <property type="entry name" value="His_kinase_dom"/>
</dbReference>
<feature type="transmembrane region" description="Helical" evidence="7">
    <location>
        <begin position="306"/>
        <end position="324"/>
    </location>
</feature>
<keyword evidence="7" id="KW-0812">Transmembrane</keyword>
<evidence type="ECO:0000313" key="11">
    <source>
        <dbReference type="Proteomes" id="UP000284219"/>
    </source>
</evidence>
<dbReference type="InterPro" id="IPR050640">
    <property type="entry name" value="Bact_2-comp_sensor_kinase"/>
</dbReference>
<keyword evidence="2" id="KW-0547">Nucleotide-binding</keyword>
<dbReference type="GO" id="GO:0005524">
    <property type="term" value="F:ATP binding"/>
    <property type="evidence" value="ECO:0007669"/>
    <property type="project" value="UniProtKB-KW"/>
</dbReference>
<dbReference type="AlphaFoldDB" id="A0A419SNU9"/>
<feature type="transmembrane region" description="Helical" evidence="7">
    <location>
        <begin position="359"/>
        <end position="377"/>
    </location>
</feature>
<evidence type="ECO:0000256" key="2">
    <source>
        <dbReference type="ARBA" id="ARBA00022741"/>
    </source>
</evidence>
<organism evidence="10 11">
    <name type="scientific">Ammoniphilus oxalaticus</name>
    <dbReference type="NCBI Taxonomy" id="66863"/>
    <lineage>
        <taxon>Bacteria</taxon>
        <taxon>Bacillati</taxon>
        <taxon>Bacillota</taxon>
        <taxon>Bacilli</taxon>
        <taxon>Bacillales</taxon>
        <taxon>Paenibacillaceae</taxon>
        <taxon>Aneurinibacillus group</taxon>
        <taxon>Ammoniphilus</taxon>
    </lineage>
</organism>
<feature type="domain" description="Histidine kinase" evidence="8">
    <location>
        <begin position="893"/>
        <end position="992"/>
    </location>
</feature>
<comment type="caution">
    <text evidence="10">The sequence shown here is derived from an EMBL/GenBank/DDBJ whole genome shotgun (WGS) entry which is preliminary data.</text>
</comment>
<evidence type="ECO:0000256" key="1">
    <source>
        <dbReference type="ARBA" id="ARBA00022679"/>
    </source>
</evidence>
<dbReference type="SUPFAM" id="SSF55874">
    <property type="entry name" value="ATPase domain of HSP90 chaperone/DNA topoisomerase II/histidine kinase"/>
    <property type="match status" value="2"/>
</dbReference>
<keyword evidence="11" id="KW-1185">Reference proteome</keyword>
<dbReference type="SUPFAM" id="SSF52172">
    <property type="entry name" value="CheY-like"/>
    <property type="match status" value="1"/>
</dbReference>
<feature type="transmembrane region" description="Helical" evidence="7">
    <location>
        <begin position="330"/>
        <end position="347"/>
    </location>
</feature>
<name>A0A419SNU9_9BACL</name>
<reference evidence="10 11" key="1">
    <citation type="submission" date="2016-08" db="EMBL/GenBank/DDBJ databases">
        <title>Novel Firmicute Genomes.</title>
        <authorList>
            <person name="Poppleton D.I."/>
            <person name="Gribaldo S."/>
        </authorList>
    </citation>
    <scope>NUCLEOTIDE SEQUENCE [LARGE SCALE GENOMIC DNA]</scope>
    <source>
        <strain evidence="10 11">RAOx-1</strain>
    </source>
</reference>
<dbReference type="EMBL" id="MCHY01000006">
    <property type="protein sequence ID" value="RKD25891.1"/>
    <property type="molecule type" value="Genomic_DNA"/>
</dbReference>
<evidence type="ECO:0000256" key="6">
    <source>
        <dbReference type="PROSITE-ProRule" id="PRU00169"/>
    </source>
</evidence>
<evidence type="ECO:0008006" key="12">
    <source>
        <dbReference type="Google" id="ProtNLM"/>
    </source>
</evidence>
<dbReference type="PANTHER" id="PTHR34220:SF7">
    <property type="entry name" value="SENSOR HISTIDINE KINASE YPDA"/>
    <property type="match status" value="1"/>
</dbReference>
<gene>
    <name evidence="10" type="ORF">BEP19_02890</name>
</gene>
<dbReference type="Pfam" id="PF06580">
    <property type="entry name" value="His_kinase"/>
    <property type="match status" value="1"/>
</dbReference>
<dbReference type="GO" id="GO:0000155">
    <property type="term" value="F:phosphorelay sensor kinase activity"/>
    <property type="evidence" value="ECO:0007669"/>
    <property type="project" value="InterPro"/>
</dbReference>
<protein>
    <recommendedName>
        <fullName evidence="12">Histidine kinase</fullName>
    </recommendedName>
</protein>
<feature type="transmembrane region" description="Helical" evidence="7">
    <location>
        <begin position="383"/>
        <end position="404"/>
    </location>
</feature>